<dbReference type="GO" id="GO:0005524">
    <property type="term" value="F:ATP binding"/>
    <property type="evidence" value="ECO:0007669"/>
    <property type="project" value="InterPro"/>
</dbReference>
<name>T1JHC4_STRMM</name>
<dbReference type="eggNOG" id="KOG0392">
    <property type="taxonomic scope" value="Eukaryota"/>
</dbReference>
<dbReference type="GO" id="GO:0016887">
    <property type="term" value="F:ATP hydrolysis activity"/>
    <property type="evidence" value="ECO:0007669"/>
    <property type="project" value="InterPro"/>
</dbReference>
<dbReference type="GO" id="GO:0003677">
    <property type="term" value="F:DNA binding"/>
    <property type="evidence" value="ECO:0007669"/>
    <property type="project" value="InterPro"/>
</dbReference>
<dbReference type="InterPro" id="IPR000357">
    <property type="entry name" value="HEAT"/>
</dbReference>
<dbReference type="Pfam" id="PF00176">
    <property type="entry name" value="SNF2-rel_dom"/>
    <property type="match status" value="1"/>
</dbReference>
<dbReference type="PANTHER" id="PTHR36498:SF1">
    <property type="entry name" value="TATA-BINDING PROTEIN-ASSOCIATED FACTOR 172"/>
    <property type="match status" value="1"/>
</dbReference>
<dbReference type="InterPro" id="IPR038718">
    <property type="entry name" value="SNF2-like_sf"/>
</dbReference>
<dbReference type="HOGENOM" id="CLU_1096583_0_0_1"/>
<proteinExistence type="predicted"/>
<dbReference type="PANTHER" id="PTHR36498">
    <property type="entry name" value="TATA-BINDING PROTEIN-ASSOCIATED FACTOR 172"/>
    <property type="match status" value="1"/>
</dbReference>
<dbReference type="STRING" id="126957.T1JHC4"/>
<dbReference type="Proteomes" id="UP000014500">
    <property type="component" value="Unassembled WGS sequence"/>
</dbReference>
<accession>T1JHC4</accession>
<dbReference type="InterPro" id="IPR011989">
    <property type="entry name" value="ARM-like"/>
</dbReference>
<evidence type="ECO:0000313" key="4">
    <source>
        <dbReference type="EnsemblMetazoa" id="SMAR013255-PA"/>
    </source>
</evidence>
<evidence type="ECO:0000256" key="1">
    <source>
        <dbReference type="ARBA" id="ARBA00022737"/>
    </source>
</evidence>
<keyword evidence="2" id="KW-0812">Transmembrane</keyword>
<dbReference type="Gene3D" id="3.40.50.10810">
    <property type="entry name" value="Tandem AAA-ATPase domain"/>
    <property type="match status" value="1"/>
</dbReference>
<dbReference type="Gene3D" id="1.25.10.10">
    <property type="entry name" value="Leucine-rich Repeat Variant"/>
    <property type="match status" value="1"/>
</dbReference>
<reference evidence="5" key="1">
    <citation type="submission" date="2011-05" db="EMBL/GenBank/DDBJ databases">
        <authorList>
            <person name="Richards S.R."/>
            <person name="Qu J."/>
            <person name="Jiang H."/>
            <person name="Jhangiani S.N."/>
            <person name="Agravi P."/>
            <person name="Goodspeed R."/>
            <person name="Gross S."/>
            <person name="Mandapat C."/>
            <person name="Jackson L."/>
            <person name="Mathew T."/>
            <person name="Pu L."/>
            <person name="Thornton R."/>
            <person name="Saada N."/>
            <person name="Wilczek-Boney K.B."/>
            <person name="Lee S."/>
            <person name="Kovar C."/>
            <person name="Wu Y."/>
            <person name="Scherer S.E."/>
            <person name="Worley K.C."/>
            <person name="Muzny D.M."/>
            <person name="Gibbs R."/>
        </authorList>
    </citation>
    <scope>NUCLEOTIDE SEQUENCE</scope>
    <source>
        <strain evidence="5">Brora</strain>
    </source>
</reference>
<dbReference type="InterPro" id="IPR044972">
    <property type="entry name" value="Mot1"/>
</dbReference>
<dbReference type="Pfam" id="PF02985">
    <property type="entry name" value="HEAT"/>
    <property type="match status" value="1"/>
</dbReference>
<evidence type="ECO:0000259" key="3">
    <source>
        <dbReference type="Pfam" id="PF00176"/>
    </source>
</evidence>
<evidence type="ECO:0000313" key="5">
    <source>
        <dbReference type="Proteomes" id="UP000014500"/>
    </source>
</evidence>
<dbReference type="SUPFAM" id="SSF48371">
    <property type="entry name" value="ARM repeat"/>
    <property type="match status" value="1"/>
</dbReference>
<keyword evidence="2" id="KW-1133">Transmembrane helix</keyword>
<feature type="transmembrane region" description="Helical" evidence="2">
    <location>
        <begin position="78"/>
        <end position="103"/>
    </location>
</feature>
<dbReference type="AlphaFoldDB" id="T1JHC4"/>
<organism evidence="4 5">
    <name type="scientific">Strigamia maritima</name>
    <name type="common">European centipede</name>
    <name type="synonym">Geophilus maritimus</name>
    <dbReference type="NCBI Taxonomy" id="126957"/>
    <lineage>
        <taxon>Eukaryota</taxon>
        <taxon>Metazoa</taxon>
        <taxon>Ecdysozoa</taxon>
        <taxon>Arthropoda</taxon>
        <taxon>Myriapoda</taxon>
        <taxon>Chilopoda</taxon>
        <taxon>Pleurostigmophora</taxon>
        <taxon>Geophilomorpha</taxon>
        <taxon>Linotaeniidae</taxon>
        <taxon>Strigamia</taxon>
    </lineage>
</organism>
<dbReference type="EMBL" id="AFFK01018207">
    <property type="status" value="NOT_ANNOTATED_CDS"/>
    <property type="molecule type" value="Genomic_DNA"/>
</dbReference>
<dbReference type="GO" id="GO:0017025">
    <property type="term" value="F:TBP-class protein binding"/>
    <property type="evidence" value="ECO:0007669"/>
    <property type="project" value="InterPro"/>
</dbReference>
<dbReference type="EnsemblMetazoa" id="SMAR013255-RA">
    <property type="protein sequence ID" value="SMAR013255-PA"/>
    <property type="gene ID" value="SMAR013255"/>
</dbReference>
<dbReference type="PhylomeDB" id="T1JHC4"/>
<reference evidence="4" key="2">
    <citation type="submission" date="2015-02" db="UniProtKB">
        <authorList>
            <consortium name="EnsemblMetazoa"/>
        </authorList>
    </citation>
    <scope>IDENTIFICATION</scope>
</reference>
<keyword evidence="1" id="KW-0677">Repeat</keyword>
<keyword evidence="5" id="KW-1185">Reference proteome</keyword>
<dbReference type="InterPro" id="IPR016024">
    <property type="entry name" value="ARM-type_fold"/>
</dbReference>
<keyword evidence="2" id="KW-0472">Membrane</keyword>
<feature type="domain" description="SNF2 N-terminal" evidence="3">
    <location>
        <begin position="179"/>
        <end position="216"/>
    </location>
</feature>
<dbReference type="InterPro" id="IPR000330">
    <property type="entry name" value="SNF2_N"/>
</dbReference>
<sequence>MSTICMSTASSPPIINYLLHLCKCTEHPYTAVRHMGARCLGVFSKVSTLKTMTVILDELLPSLGAMENDKKRQGTIEVVAHVIELLGLDLVPFIVLLVVPVLGRMSDPNQAVRLTATHCFASLVRLMPLENGLRDSPALPLHLIEKKQKEKQFLEQLVDIKKLENYHVPVPIEAELRCYQQEGVNWLFFLNSYKLHGILCDDMGLGKTLQSICILAGDHFNRDQEYKVCIWLLSLPYFVDLVPHRLKQTAAGRG</sequence>
<protein>
    <recommendedName>
        <fullName evidence="3">SNF2 N-terminal domain-containing protein</fullName>
    </recommendedName>
</protein>
<evidence type="ECO:0000256" key="2">
    <source>
        <dbReference type="SAM" id="Phobius"/>
    </source>
</evidence>